<comment type="caution">
    <text evidence="6">The sequence shown here is derived from an EMBL/GenBank/DDBJ whole genome shotgun (WGS) entry which is preliminary data.</text>
</comment>
<dbReference type="Proteomes" id="UP001445076">
    <property type="component" value="Unassembled WGS sequence"/>
</dbReference>
<evidence type="ECO:0000256" key="4">
    <source>
        <dbReference type="ARBA" id="ARBA00023136"/>
    </source>
</evidence>
<dbReference type="GO" id="GO:0016020">
    <property type="term" value="C:membrane"/>
    <property type="evidence" value="ECO:0007669"/>
    <property type="project" value="UniProtKB-SubCell"/>
</dbReference>
<dbReference type="AlphaFoldDB" id="A0AAW0XEJ6"/>
<proteinExistence type="predicted"/>
<accession>A0AAW0XEJ6</accession>
<evidence type="ECO:0000256" key="1">
    <source>
        <dbReference type="ARBA" id="ARBA00004141"/>
    </source>
</evidence>
<evidence type="ECO:0000256" key="2">
    <source>
        <dbReference type="ARBA" id="ARBA00022692"/>
    </source>
</evidence>
<keyword evidence="7" id="KW-1185">Reference proteome</keyword>
<protein>
    <submittedName>
        <fullName evidence="6">Uncharacterized protein</fullName>
    </submittedName>
</protein>
<sequence length="111" mass="12059">AMFYYVMFGTAPVAWVLYLASAVSMCVTIPVAASKGAISKVVSMDELGSMFSLLAVTQCIMLLIAPSLYTFIYNLTLEFFPGTLFLMMAGVAAEVCCISVWMLTHHLPGKE</sequence>
<dbReference type="EMBL" id="JARKIK010000041">
    <property type="protein sequence ID" value="KAK8737967.1"/>
    <property type="molecule type" value="Genomic_DNA"/>
</dbReference>
<dbReference type="SUPFAM" id="SSF103473">
    <property type="entry name" value="MFS general substrate transporter"/>
    <property type="match status" value="1"/>
</dbReference>
<dbReference type="InterPro" id="IPR036259">
    <property type="entry name" value="MFS_trans_sf"/>
</dbReference>
<reference evidence="6 7" key="1">
    <citation type="journal article" date="2024" name="BMC Genomics">
        <title>Genome assembly of redclaw crayfish (Cherax quadricarinatus) provides insights into its immune adaptation and hypoxia tolerance.</title>
        <authorList>
            <person name="Liu Z."/>
            <person name="Zheng J."/>
            <person name="Li H."/>
            <person name="Fang K."/>
            <person name="Wang S."/>
            <person name="He J."/>
            <person name="Zhou D."/>
            <person name="Weng S."/>
            <person name="Chi M."/>
            <person name="Gu Z."/>
            <person name="He J."/>
            <person name="Li F."/>
            <person name="Wang M."/>
        </authorList>
    </citation>
    <scope>NUCLEOTIDE SEQUENCE [LARGE SCALE GENOMIC DNA]</scope>
    <source>
        <strain evidence="6">ZL_2023a</strain>
    </source>
</reference>
<feature type="transmembrane region" description="Helical" evidence="5">
    <location>
        <begin position="50"/>
        <end position="72"/>
    </location>
</feature>
<evidence type="ECO:0000256" key="5">
    <source>
        <dbReference type="SAM" id="Phobius"/>
    </source>
</evidence>
<keyword evidence="3 5" id="KW-1133">Transmembrane helix</keyword>
<evidence type="ECO:0000313" key="6">
    <source>
        <dbReference type="EMBL" id="KAK8737967.1"/>
    </source>
</evidence>
<evidence type="ECO:0000256" key="3">
    <source>
        <dbReference type="ARBA" id="ARBA00022989"/>
    </source>
</evidence>
<gene>
    <name evidence="6" type="ORF">OTU49_004323</name>
</gene>
<evidence type="ECO:0000313" key="7">
    <source>
        <dbReference type="Proteomes" id="UP001445076"/>
    </source>
</evidence>
<feature type="non-terminal residue" evidence="6">
    <location>
        <position position="1"/>
    </location>
</feature>
<keyword evidence="2 5" id="KW-0812">Transmembrane</keyword>
<organism evidence="6 7">
    <name type="scientific">Cherax quadricarinatus</name>
    <name type="common">Australian red claw crayfish</name>
    <dbReference type="NCBI Taxonomy" id="27406"/>
    <lineage>
        <taxon>Eukaryota</taxon>
        <taxon>Metazoa</taxon>
        <taxon>Ecdysozoa</taxon>
        <taxon>Arthropoda</taxon>
        <taxon>Crustacea</taxon>
        <taxon>Multicrustacea</taxon>
        <taxon>Malacostraca</taxon>
        <taxon>Eumalacostraca</taxon>
        <taxon>Eucarida</taxon>
        <taxon>Decapoda</taxon>
        <taxon>Pleocyemata</taxon>
        <taxon>Astacidea</taxon>
        <taxon>Parastacoidea</taxon>
        <taxon>Parastacidae</taxon>
        <taxon>Cherax</taxon>
    </lineage>
</organism>
<feature type="transmembrane region" description="Helical" evidence="5">
    <location>
        <begin position="15"/>
        <end position="38"/>
    </location>
</feature>
<comment type="subcellular location">
    <subcellularLocation>
        <location evidence="1">Membrane</location>
        <topology evidence="1">Multi-pass membrane protein</topology>
    </subcellularLocation>
</comment>
<dbReference type="GO" id="GO:0022857">
    <property type="term" value="F:transmembrane transporter activity"/>
    <property type="evidence" value="ECO:0007669"/>
    <property type="project" value="TreeGrafter"/>
</dbReference>
<dbReference type="PANTHER" id="PTHR23507:SF1">
    <property type="entry name" value="FI18259P1-RELATED"/>
    <property type="match status" value="1"/>
</dbReference>
<dbReference type="PANTHER" id="PTHR23507">
    <property type="entry name" value="ZGC:174356"/>
    <property type="match status" value="1"/>
</dbReference>
<name>A0AAW0XEJ6_CHEQU</name>
<feature type="transmembrane region" description="Helical" evidence="5">
    <location>
        <begin position="84"/>
        <end position="103"/>
    </location>
</feature>
<keyword evidence="4 5" id="KW-0472">Membrane</keyword>